<dbReference type="Proteomes" id="UP000184447">
    <property type="component" value="Unassembled WGS sequence"/>
</dbReference>
<keyword evidence="1" id="KW-0472">Membrane</keyword>
<dbReference type="EMBL" id="FQXM01000016">
    <property type="protein sequence ID" value="SHH85047.1"/>
    <property type="molecule type" value="Genomic_DNA"/>
</dbReference>
<evidence type="ECO:0000313" key="2">
    <source>
        <dbReference type="EMBL" id="SHH85047.1"/>
    </source>
</evidence>
<name>A0A1M5WC73_9CLOT</name>
<reference evidence="2 3" key="1">
    <citation type="submission" date="2016-11" db="EMBL/GenBank/DDBJ databases">
        <authorList>
            <person name="Jaros S."/>
            <person name="Januszkiewicz K."/>
            <person name="Wedrychowicz H."/>
        </authorList>
    </citation>
    <scope>NUCLEOTIDE SEQUENCE [LARGE SCALE GENOMIC DNA]</scope>
    <source>
        <strain evidence="2 3">DSM 8605</strain>
    </source>
</reference>
<accession>A0A1M5WC73</accession>
<sequence>MLIFIIILAFLVVFYFNGIPLIKKGKLKEFILYMVIMIICFSFSILLSLGIKIPTQVFIINKLLNLIIK</sequence>
<dbReference type="AlphaFoldDB" id="A0A1M5WC73"/>
<proteinExistence type="predicted"/>
<organism evidence="2 3">
    <name type="scientific">Clostridium grantii DSM 8605</name>
    <dbReference type="NCBI Taxonomy" id="1121316"/>
    <lineage>
        <taxon>Bacteria</taxon>
        <taxon>Bacillati</taxon>
        <taxon>Bacillota</taxon>
        <taxon>Clostridia</taxon>
        <taxon>Eubacteriales</taxon>
        <taxon>Clostridiaceae</taxon>
        <taxon>Clostridium</taxon>
    </lineage>
</organism>
<gene>
    <name evidence="2" type="ORF">SAMN02745207_02813</name>
</gene>
<keyword evidence="1" id="KW-1133">Transmembrane helix</keyword>
<keyword evidence="3" id="KW-1185">Reference proteome</keyword>
<protein>
    <submittedName>
        <fullName evidence="2">Uncharacterized protein</fullName>
    </submittedName>
</protein>
<feature type="transmembrane region" description="Helical" evidence="1">
    <location>
        <begin position="30"/>
        <end position="51"/>
    </location>
</feature>
<keyword evidence="1" id="KW-0812">Transmembrane</keyword>
<dbReference type="STRING" id="1121316.SAMN02745207_02813"/>
<evidence type="ECO:0000256" key="1">
    <source>
        <dbReference type="SAM" id="Phobius"/>
    </source>
</evidence>
<feature type="transmembrane region" description="Helical" evidence="1">
    <location>
        <begin position="6"/>
        <end position="23"/>
    </location>
</feature>
<evidence type="ECO:0000313" key="3">
    <source>
        <dbReference type="Proteomes" id="UP000184447"/>
    </source>
</evidence>